<dbReference type="InterPro" id="IPR001279">
    <property type="entry name" value="Metallo-B-lactamas"/>
</dbReference>
<feature type="chain" id="PRO_5026931737" description="Metallo-beta-lactamase domain-containing protein" evidence="1">
    <location>
        <begin position="16"/>
        <end position="313"/>
    </location>
</feature>
<sequence length="313" mass="34433">MVVAALLLVSLVALAADYAAIKSVVKPVPVTARAFYVQGEAGVASSANEGFNSNAGFVVTDEGVVVIDALGSPALGNALLQAIRKVTNKPVKRVIVTHYHADHFYGLKAFKDAGAEIWAHVSAQEYFESGEAGRRLEQRARDLFPWVEDNMPLVKADRWLDADTSFTMGGIRFDIAHLGPAHSLEDTIVVVPSEGLLFSGDILYTGRIPFVGEADSKRWLAMMDRLIALKPRVMVAGHGEVSRDPAKDFTLSREYITYMRTVMGKAVEDFVPFEEAYAKTDWSRFAKIPAFDAANRVNAYGQYLVMERESLKK</sequence>
<protein>
    <recommendedName>
        <fullName evidence="2">Metallo-beta-lactamase domain-containing protein</fullName>
    </recommendedName>
</protein>
<dbReference type="SMART" id="SM00849">
    <property type="entry name" value="Lactamase_B"/>
    <property type="match status" value="1"/>
</dbReference>
<dbReference type="InParanoid" id="A0A6M4H8N8"/>
<dbReference type="KEGG" id="upl:DSM104440_01899"/>
<feature type="signal peptide" evidence="1">
    <location>
        <begin position="1"/>
        <end position="15"/>
    </location>
</feature>
<name>A0A6M4H8N8_9PROT</name>
<dbReference type="SUPFAM" id="SSF56281">
    <property type="entry name" value="Metallo-hydrolase/oxidoreductase"/>
    <property type="match status" value="1"/>
</dbReference>
<proteinExistence type="predicted"/>
<feature type="domain" description="Metallo-beta-lactamase" evidence="2">
    <location>
        <begin position="52"/>
        <end position="238"/>
    </location>
</feature>
<dbReference type="PANTHER" id="PTHR42951:SF20">
    <property type="entry name" value="BETA LACTAMASE"/>
    <property type="match status" value="1"/>
</dbReference>
<dbReference type="InterPro" id="IPR050855">
    <property type="entry name" value="NDM-1-like"/>
</dbReference>
<dbReference type="Gene3D" id="3.60.15.10">
    <property type="entry name" value="Ribonuclease Z/Hydroxyacylglutathione hydrolase-like"/>
    <property type="match status" value="1"/>
</dbReference>
<evidence type="ECO:0000259" key="2">
    <source>
        <dbReference type="SMART" id="SM00849"/>
    </source>
</evidence>
<gene>
    <name evidence="3" type="ORF">DSM104440_01899</name>
</gene>
<dbReference type="CDD" id="cd16282">
    <property type="entry name" value="metallo-hydrolase-like_MBL-fold"/>
    <property type="match status" value="1"/>
</dbReference>
<accession>A0A6M4H8N8</accession>
<dbReference type="PANTHER" id="PTHR42951">
    <property type="entry name" value="METALLO-BETA-LACTAMASE DOMAIN-CONTAINING"/>
    <property type="match status" value="1"/>
</dbReference>
<dbReference type="Proteomes" id="UP000503096">
    <property type="component" value="Chromosome"/>
</dbReference>
<dbReference type="AlphaFoldDB" id="A0A6M4H8N8"/>
<evidence type="ECO:0000313" key="4">
    <source>
        <dbReference type="Proteomes" id="UP000503096"/>
    </source>
</evidence>
<dbReference type="RefSeq" id="WP_171162056.1">
    <property type="nucleotide sequence ID" value="NZ_CP053073.1"/>
</dbReference>
<organism evidence="3 4">
    <name type="scientific">Usitatibacter palustris</name>
    <dbReference type="NCBI Taxonomy" id="2732487"/>
    <lineage>
        <taxon>Bacteria</taxon>
        <taxon>Pseudomonadati</taxon>
        <taxon>Pseudomonadota</taxon>
        <taxon>Betaproteobacteria</taxon>
        <taxon>Nitrosomonadales</taxon>
        <taxon>Usitatibacteraceae</taxon>
        <taxon>Usitatibacter</taxon>
    </lineage>
</organism>
<evidence type="ECO:0000313" key="3">
    <source>
        <dbReference type="EMBL" id="QJR15083.1"/>
    </source>
</evidence>
<keyword evidence="4" id="KW-1185">Reference proteome</keyword>
<dbReference type="InterPro" id="IPR036866">
    <property type="entry name" value="RibonucZ/Hydroxyglut_hydro"/>
</dbReference>
<reference evidence="3 4" key="1">
    <citation type="submission" date="2020-04" db="EMBL/GenBank/DDBJ databases">
        <title>Usitatibacter rugosus gen. nov., sp. nov. and Usitatibacter palustris sp. nov., novel members of Usitatibacteraceae fam. nov. within the order Nitrosomonadales isolated from soil.</title>
        <authorList>
            <person name="Huber K.J."/>
            <person name="Neumann-Schaal M."/>
            <person name="Geppert A."/>
            <person name="Luckner M."/>
            <person name="Wanner G."/>
            <person name="Overmann J."/>
        </authorList>
    </citation>
    <scope>NUCLEOTIDE SEQUENCE [LARGE SCALE GENOMIC DNA]</scope>
    <source>
        <strain evidence="3 4">Swamp67</strain>
    </source>
</reference>
<dbReference type="EMBL" id="CP053073">
    <property type="protein sequence ID" value="QJR15083.1"/>
    <property type="molecule type" value="Genomic_DNA"/>
</dbReference>
<dbReference type="Pfam" id="PF00753">
    <property type="entry name" value="Lactamase_B"/>
    <property type="match status" value="1"/>
</dbReference>
<evidence type="ECO:0000256" key="1">
    <source>
        <dbReference type="SAM" id="SignalP"/>
    </source>
</evidence>
<keyword evidence="1" id="KW-0732">Signal</keyword>